<dbReference type="GO" id="GO:0005525">
    <property type="term" value="F:GTP binding"/>
    <property type="evidence" value="ECO:0007669"/>
    <property type="project" value="UniProtKB-UniRule"/>
</dbReference>
<feature type="domain" description="MobA-like NTP transferase" evidence="9">
    <location>
        <begin position="8"/>
        <end position="162"/>
    </location>
</feature>
<evidence type="ECO:0000256" key="1">
    <source>
        <dbReference type="ARBA" id="ARBA00022490"/>
    </source>
</evidence>
<protein>
    <recommendedName>
        <fullName evidence="8">Molybdenum cofactor guanylyltransferase</fullName>
        <shortName evidence="8">MoCo guanylyltransferase</shortName>
        <ecNumber evidence="8">2.7.7.77</ecNumber>
    </recommendedName>
    <alternativeName>
        <fullName evidence="8">GTP:molybdopterin guanylyltransferase</fullName>
    </alternativeName>
    <alternativeName>
        <fullName evidence="8">Mo-MPT guanylyltransferase</fullName>
    </alternativeName>
    <alternativeName>
        <fullName evidence="8">Molybdopterin guanylyltransferase</fullName>
    </alternativeName>
    <alternativeName>
        <fullName evidence="8">Molybdopterin-guanine dinucleotide synthase</fullName>
        <shortName evidence="8">MGD synthase</shortName>
    </alternativeName>
</protein>
<comment type="subcellular location">
    <subcellularLocation>
        <location evidence="8">Cytoplasm</location>
    </subcellularLocation>
</comment>
<keyword evidence="10" id="KW-0548">Nucleotidyltransferase</keyword>
<proteinExistence type="inferred from homology"/>
<dbReference type="InterPro" id="IPR029044">
    <property type="entry name" value="Nucleotide-diphossugar_trans"/>
</dbReference>
<comment type="similarity">
    <text evidence="8">Belongs to the MobA family.</text>
</comment>
<dbReference type="PANTHER" id="PTHR19136">
    <property type="entry name" value="MOLYBDENUM COFACTOR GUANYLYLTRANSFERASE"/>
    <property type="match status" value="1"/>
</dbReference>
<evidence type="ECO:0000256" key="8">
    <source>
        <dbReference type="HAMAP-Rule" id="MF_00316"/>
    </source>
</evidence>
<comment type="cofactor">
    <cofactor evidence="8">
        <name>Mg(2+)</name>
        <dbReference type="ChEBI" id="CHEBI:18420"/>
    </cofactor>
</comment>
<comment type="caution">
    <text evidence="8">Lacks conserved residue(s) required for the propagation of feature annotation.</text>
</comment>
<dbReference type="InterPro" id="IPR025877">
    <property type="entry name" value="MobA-like_NTP_Trfase"/>
</dbReference>
<keyword evidence="6 8" id="KW-0342">GTP-binding</keyword>
<dbReference type="RefSeq" id="WP_369602476.1">
    <property type="nucleotide sequence ID" value="NZ_CP154858.1"/>
</dbReference>
<dbReference type="EMBL" id="CP154858">
    <property type="protein sequence ID" value="XDT73485.1"/>
    <property type="molecule type" value="Genomic_DNA"/>
</dbReference>
<evidence type="ECO:0000256" key="2">
    <source>
        <dbReference type="ARBA" id="ARBA00022679"/>
    </source>
</evidence>
<keyword evidence="4 8" id="KW-0547">Nucleotide-binding</keyword>
<evidence type="ECO:0000256" key="3">
    <source>
        <dbReference type="ARBA" id="ARBA00022723"/>
    </source>
</evidence>
<dbReference type="KEGG" id="tcd:AAIA72_05825"/>
<feature type="binding site" evidence="8">
    <location>
        <position position="101"/>
    </location>
    <ligand>
        <name>Mg(2+)</name>
        <dbReference type="ChEBI" id="CHEBI:18420"/>
    </ligand>
</feature>
<evidence type="ECO:0000256" key="6">
    <source>
        <dbReference type="ARBA" id="ARBA00023134"/>
    </source>
</evidence>
<comment type="domain">
    <text evidence="8">The N-terminal domain determines nucleotide recognition and specific binding, while the C-terminal domain determines the specific binding to the target protein.</text>
</comment>
<feature type="binding site" evidence="8">
    <location>
        <begin position="11"/>
        <end position="13"/>
    </location>
    <ligand>
        <name>GTP</name>
        <dbReference type="ChEBI" id="CHEBI:37565"/>
    </ligand>
</feature>
<evidence type="ECO:0000256" key="5">
    <source>
        <dbReference type="ARBA" id="ARBA00022842"/>
    </source>
</evidence>
<keyword evidence="2 8" id="KW-0808">Transferase</keyword>
<dbReference type="Pfam" id="PF12804">
    <property type="entry name" value="NTP_transf_3"/>
    <property type="match status" value="1"/>
</dbReference>
<gene>
    <name evidence="8 10" type="primary">mobA</name>
    <name evidence="10" type="ORF">AAIA72_05825</name>
</gene>
<keyword evidence="3 8" id="KW-0479">Metal-binding</keyword>
<feature type="binding site" evidence="8">
    <location>
        <position position="24"/>
    </location>
    <ligand>
        <name>GTP</name>
        <dbReference type="ChEBI" id="CHEBI:37565"/>
    </ligand>
</feature>
<evidence type="ECO:0000256" key="7">
    <source>
        <dbReference type="ARBA" id="ARBA00023150"/>
    </source>
</evidence>
<dbReference type="GO" id="GO:1902758">
    <property type="term" value="P:bis(molybdopterin guanine dinucleotide)molybdenum biosynthetic process"/>
    <property type="evidence" value="ECO:0007669"/>
    <property type="project" value="TreeGrafter"/>
</dbReference>
<comment type="subunit">
    <text evidence="8">Monomer.</text>
</comment>
<dbReference type="PANTHER" id="PTHR19136:SF81">
    <property type="entry name" value="MOLYBDENUM COFACTOR GUANYLYLTRANSFERASE"/>
    <property type="match status" value="1"/>
</dbReference>
<dbReference type="GO" id="GO:0046872">
    <property type="term" value="F:metal ion binding"/>
    <property type="evidence" value="ECO:0007669"/>
    <property type="project" value="UniProtKB-KW"/>
</dbReference>
<evidence type="ECO:0000313" key="10">
    <source>
        <dbReference type="EMBL" id="XDT73485.1"/>
    </source>
</evidence>
<dbReference type="EC" id="2.7.7.77" evidence="8"/>
<dbReference type="SUPFAM" id="SSF53448">
    <property type="entry name" value="Nucleotide-diphospho-sugar transferases"/>
    <property type="match status" value="1"/>
</dbReference>
<evidence type="ECO:0000256" key="4">
    <source>
        <dbReference type="ARBA" id="ARBA00022741"/>
    </source>
</evidence>
<sequence length="203" mass="22626">MISQPITALILAGGQGSRLQGADKGLLTLGNRERFAERLSTLFRQHHFPVFISCNRNAATYTGFADRVFADTLPGFHGPLQGILAAREYLETPWLLVTPCDTPLLDHRYPDRMTADLSPDSKPVLRVAHDGRRLQNLHVLLHRDQLDLLSDYLNAGGKSVYGWLNRTGHEPVDFSDCPDLFRNVNTPEDLEALSLQARPARGS</sequence>
<accession>A0AB39UZV3</accession>
<comment type="catalytic activity">
    <reaction evidence="8">
        <text>Mo-molybdopterin + GTP + H(+) = Mo-molybdopterin guanine dinucleotide + diphosphate</text>
        <dbReference type="Rhea" id="RHEA:34243"/>
        <dbReference type="ChEBI" id="CHEBI:15378"/>
        <dbReference type="ChEBI" id="CHEBI:33019"/>
        <dbReference type="ChEBI" id="CHEBI:37565"/>
        <dbReference type="ChEBI" id="CHEBI:71302"/>
        <dbReference type="ChEBI" id="CHEBI:71310"/>
        <dbReference type="EC" id="2.7.7.77"/>
    </reaction>
</comment>
<keyword evidence="5 8" id="KW-0460">Magnesium</keyword>
<organism evidence="10">
    <name type="scientific">Thermohahella caldifontis</name>
    <dbReference type="NCBI Taxonomy" id="3142973"/>
    <lineage>
        <taxon>Bacteria</taxon>
        <taxon>Pseudomonadati</taxon>
        <taxon>Pseudomonadota</taxon>
        <taxon>Gammaproteobacteria</taxon>
        <taxon>Oceanospirillales</taxon>
        <taxon>Hahellaceae</taxon>
        <taxon>Thermohahella</taxon>
    </lineage>
</organism>
<dbReference type="HAMAP" id="MF_00316">
    <property type="entry name" value="MobA"/>
    <property type="match status" value="1"/>
</dbReference>
<dbReference type="AlphaFoldDB" id="A0AB39UZV3"/>
<keyword evidence="1 8" id="KW-0963">Cytoplasm</keyword>
<dbReference type="GO" id="GO:0005737">
    <property type="term" value="C:cytoplasm"/>
    <property type="evidence" value="ECO:0007669"/>
    <property type="project" value="UniProtKB-SubCell"/>
</dbReference>
<comment type="function">
    <text evidence="8">Transfers a GMP moiety from GTP to Mo-molybdopterin (Mo-MPT) cofactor (Moco or molybdenum cofactor) to form Mo-molybdopterin guanine dinucleotide (Mo-MGD) cofactor.</text>
</comment>
<feature type="binding site" evidence="8">
    <location>
        <position position="101"/>
    </location>
    <ligand>
        <name>GTP</name>
        <dbReference type="ChEBI" id="CHEBI:37565"/>
    </ligand>
</feature>
<dbReference type="GO" id="GO:0061603">
    <property type="term" value="F:molybdenum cofactor guanylyltransferase activity"/>
    <property type="evidence" value="ECO:0007669"/>
    <property type="project" value="UniProtKB-EC"/>
</dbReference>
<feature type="binding site" evidence="8">
    <location>
        <position position="71"/>
    </location>
    <ligand>
        <name>GTP</name>
        <dbReference type="ChEBI" id="CHEBI:37565"/>
    </ligand>
</feature>
<name>A0AB39UZV3_9GAMM</name>
<dbReference type="Gene3D" id="3.90.550.10">
    <property type="entry name" value="Spore Coat Polysaccharide Biosynthesis Protein SpsA, Chain A"/>
    <property type="match status" value="1"/>
</dbReference>
<evidence type="ECO:0000259" key="9">
    <source>
        <dbReference type="Pfam" id="PF12804"/>
    </source>
</evidence>
<keyword evidence="7 8" id="KW-0501">Molybdenum cofactor biosynthesis</keyword>
<dbReference type="CDD" id="cd02503">
    <property type="entry name" value="MobA"/>
    <property type="match status" value="1"/>
</dbReference>
<reference evidence="10" key="1">
    <citation type="submission" date="2024-05" db="EMBL/GenBank/DDBJ databases">
        <title>Genome sequencing of novel strain.</title>
        <authorList>
            <person name="Ganbat D."/>
            <person name="Ganbat S."/>
            <person name="Lee S.-J."/>
        </authorList>
    </citation>
    <scope>NUCLEOTIDE SEQUENCE</scope>
    <source>
        <strain evidence="10">SMD15-11</strain>
    </source>
</reference>
<dbReference type="InterPro" id="IPR013482">
    <property type="entry name" value="Molybde_CF_guanTrfase"/>
</dbReference>